<proteinExistence type="inferred from homology"/>
<organism evidence="2 3">
    <name type="scientific">Patella caerulea</name>
    <name type="common">Rayed Mediterranean limpet</name>
    <dbReference type="NCBI Taxonomy" id="87958"/>
    <lineage>
        <taxon>Eukaryota</taxon>
        <taxon>Metazoa</taxon>
        <taxon>Spiralia</taxon>
        <taxon>Lophotrochozoa</taxon>
        <taxon>Mollusca</taxon>
        <taxon>Gastropoda</taxon>
        <taxon>Patellogastropoda</taxon>
        <taxon>Patelloidea</taxon>
        <taxon>Patellidae</taxon>
        <taxon>Patella</taxon>
    </lineage>
</organism>
<dbReference type="GO" id="GO:0005737">
    <property type="term" value="C:cytoplasm"/>
    <property type="evidence" value="ECO:0007669"/>
    <property type="project" value="TreeGrafter"/>
</dbReference>
<dbReference type="PANTHER" id="PTHR21096">
    <property type="entry name" value="PROTEIN FAM136A"/>
    <property type="match status" value="1"/>
</dbReference>
<reference evidence="2 3" key="1">
    <citation type="submission" date="2024-01" db="EMBL/GenBank/DDBJ databases">
        <title>The genome of the rayed Mediterranean limpet Patella caerulea (Linnaeus, 1758).</title>
        <authorList>
            <person name="Anh-Thu Weber A."/>
            <person name="Halstead-Nussloch G."/>
        </authorList>
    </citation>
    <scope>NUCLEOTIDE SEQUENCE [LARGE SCALE GENOMIC DNA]</scope>
    <source>
        <strain evidence="2">AATW-2023a</strain>
        <tissue evidence="2">Whole specimen</tissue>
    </source>
</reference>
<sequence length="138" mass="15921">MDEVQTRVQKSVNSMINTLDKECLRKMQYDMYQCSSKCCQNNSYSLDQVQNCIEKCSTKVTSAQTYIQNELQMFQDRLQRCAMGCQDQIRDKVGPSTSETDMNKHKTKLEKCVVKCADTHIDLMPGLVKKMKETLNKS</sequence>
<dbReference type="Pfam" id="PF05811">
    <property type="entry name" value="DUF842"/>
    <property type="match status" value="1"/>
</dbReference>
<dbReference type="InterPro" id="IPR008560">
    <property type="entry name" value="DUF842_euk"/>
</dbReference>
<dbReference type="EMBL" id="JAZGQO010000009">
    <property type="protein sequence ID" value="KAK6178038.1"/>
    <property type="molecule type" value="Genomic_DNA"/>
</dbReference>
<keyword evidence="3" id="KW-1185">Reference proteome</keyword>
<name>A0AAN8JL58_PATCE</name>
<evidence type="ECO:0000313" key="2">
    <source>
        <dbReference type="EMBL" id="KAK6178038.1"/>
    </source>
</evidence>
<comment type="similarity">
    <text evidence="1">Belongs to the FAM136 family.</text>
</comment>
<accession>A0AAN8JL58</accession>
<evidence type="ECO:0000313" key="3">
    <source>
        <dbReference type="Proteomes" id="UP001347796"/>
    </source>
</evidence>
<dbReference type="PANTHER" id="PTHR21096:SF0">
    <property type="entry name" value="PROTEIN FAM136A"/>
    <property type="match status" value="1"/>
</dbReference>
<comment type="caution">
    <text evidence="2">The sequence shown here is derived from an EMBL/GenBank/DDBJ whole genome shotgun (WGS) entry which is preliminary data.</text>
</comment>
<dbReference type="Proteomes" id="UP001347796">
    <property type="component" value="Unassembled WGS sequence"/>
</dbReference>
<dbReference type="AlphaFoldDB" id="A0AAN8JL58"/>
<protein>
    <recommendedName>
        <fullName evidence="4">Protein FAM136A</fullName>
    </recommendedName>
</protein>
<evidence type="ECO:0000256" key="1">
    <source>
        <dbReference type="ARBA" id="ARBA00009952"/>
    </source>
</evidence>
<gene>
    <name evidence="2" type="ORF">SNE40_012877</name>
</gene>
<evidence type="ECO:0008006" key="4">
    <source>
        <dbReference type="Google" id="ProtNLM"/>
    </source>
</evidence>